<protein>
    <submittedName>
        <fullName evidence="1">Restriction endonuclease subunit R</fullName>
    </submittedName>
</protein>
<sequence>MQTLTARTLALSELEERFQLQLTDEPSAFLEWHRELPELTDTERDRCDRIKTSYTYLLRYPPLLENTVKMVVLSPLLDMAGFFLPPFRIRSEVSTEITDQDGELRVTGNLDVLVLCEEFWVLAIESKQAAFSLEVGRAQLLSYLLASPHAATSPSYGLLTNGANFTFLKLIPHGDRFMYALSDEFNLRNRQNGLYPVLQILKHFASLLTHIQSG</sequence>
<dbReference type="Proteomes" id="UP001235303">
    <property type="component" value="Unassembled WGS sequence"/>
</dbReference>
<reference evidence="1 2" key="1">
    <citation type="submission" date="2023-01" db="EMBL/GenBank/DDBJ databases">
        <title>Novel diversity within Roseofilum (Cyanobacteria; Desertifilaceae) from marine benthic mats with descriptions of four novel species.</title>
        <authorList>
            <person name="Wang Y."/>
            <person name="Berthold D.E."/>
            <person name="Hu J."/>
            <person name="Lefler F.W."/>
            <person name="Laughinghouse H.D. IV."/>
        </authorList>
    </citation>
    <scope>NUCLEOTIDE SEQUENCE [LARGE SCALE GENOMIC DNA]</scope>
    <source>
        <strain evidence="1 2">BLCC-M154</strain>
    </source>
</reference>
<proteinExistence type="predicted"/>
<dbReference type="GO" id="GO:0004519">
    <property type="term" value="F:endonuclease activity"/>
    <property type="evidence" value="ECO:0007669"/>
    <property type="project" value="UniProtKB-KW"/>
</dbReference>
<name>A0ABT7AYB1_9CYAN</name>
<keyword evidence="2" id="KW-1185">Reference proteome</keyword>
<evidence type="ECO:0000313" key="2">
    <source>
        <dbReference type="Proteomes" id="UP001235303"/>
    </source>
</evidence>
<evidence type="ECO:0000313" key="1">
    <source>
        <dbReference type="EMBL" id="MDJ1171845.1"/>
    </source>
</evidence>
<dbReference type="RefSeq" id="WP_283755599.1">
    <property type="nucleotide sequence ID" value="NZ_JAQOSP010000132.1"/>
</dbReference>
<keyword evidence="1" id="KW-0540">Nuclease</keyword>
<keyword evidence="1" id="KW-0378">Hydrolase</keyword>
<accession>A0ABT7AYB1</accession>
<organism evidence="1 2">
    <name type="scientific">Roseofilum acuticapitatum BLCC-M154</name>
    <dbReference type="NCBI Taxonomy" id="3022444"/>
    <lineage>
        <taxon>Bacteria</taxon>
        <taxon>Bacillati</taxon>
        <taxon>Cyanobacteriota</taxon>
        <taxon>Cyanophyceae</taxon>
        <taxon>Desertifilales</taxon>
        <taxon>Desertifilaceae</taxon>
        <taxon>Roseofilum</taxon>
        <taxon>Roseofilum acuticapitatum</taxon>
    </lineage>
</organism>
<dbReference type="EMBL" id="JAQOSP010000132">
    <property type="protein sequence ID" value="MDJ1171845.1"/>
    <property type="molecule type" value="Genomic_DNA"/>
</dbReference>
<keyword evidence="1" id="KW-0255">Endonuclease</keyword>
<gene>
    <name evidence="1" type="ORF">PMG71_20665</name>
</gene>
<comment type="caution">
    <text evidence="1">The sequence shown here is derived from an EMBL/GenBank/DDBJ whole genome shotgun (WGS) entry which is preliminary data.</text>
</comment>